<reference evidence="2 3" key="1">
    <citation type="submission" date="2024-01" db="EMBL/GenBank/DDBJ databases">
        <title>Complete genome of Cladobotryum mycophilum ATHUM6906.</title>
        <authorList>
            <person name="Christinaki A.C."/>
            <person name="Myridakis A.I."/>
            <person name="Kouvelis V.N."/>
        </authorList>
    </citation>
    <scope>NUCLEOTIDE SEQUENCE [LARGE SCALE GENOMIC DNA]</scope>
    <source>
        <strain evidence="2 3">ATHUM6906</strain>
    </source>
</reference>
<name>A0ABR0T1N4_9HYPO</name>
<keyword evidence="3" id="KW-1185">Reference proteome</keyword>
<protein>
    <recommendedName>
        <fullName evidence="4">Glycosyltransferase family 69 protein</fullName>
    </recommendedName>
</protein>
<sequence>MTSNIWSKTPDATEYELLPVYDDDDALSDIGVQATSWQGNRGVVAWFCSRPRNVRRLICKISGSTIGYLFKYVLFMVLALLIGTPIFGPSYTHYPDNYLQLESRCLNSTGSGCANAFNERVFITVSLYDAGGHLASGKWGESLLELIDLIGNDNVYLSIYENDSGPEGEKALNSLKSKLKCQYSLVYDRNTTIHDFPTITMPDGTKRLKRIAYLAELRNRALRPLDTLSEDGVRFDRILFLNDIAFHPMEAAHLLFSTNVGLDGRAHYLSVCGLDYSTPFRFYDIFAMRDAEGYAMGFPVFPIFSKAGQGLSRDAMLAGSDAVPVTGCWGGIVAMQAKHVQNLDRALPDPSFQKLGRHDIDPAHPRNVTSPVRFRHEPELYYDACECCLFLADVAQIARKQEEEEQGVYVNPYVRVAYDHKILWWLRWTRLWERLLVIPQSIFTPLARHPHNNPYRAVQEGETFMEEVWVNIGDGGFWEMVERKGRSGMFCGERFMLTIRPGDRKEGKNWEKFKAPKGYTLGFPR</sequence>
<dbReference type="EMBL" id="JAVFKD010000001">
    <property type="protein sequence ID" value="KAK5998072.1"/>
    <property type="molecule type" value="Genomic_DNA"/>
</dbReference>
<gene>
    <name evidence="2" type="ORF">PT974_00444</name>
</gene>
<keyword evidence="1" id="KW-0812">Transmembrane</keyword>
<dbReference type="PANTHER" id="PTHR34144">
    <property type="entry name" value="CHROMOSOME 8, WHOLE GENOME SHOTGUN SEQUENCE"/>
    <property type="match status" value="1"/>
</dbReference>
<keyword evidence="1" id="KW-1133">Transmembrane helix</keyword>
<comment type="caution">
    <text evidence="2">The sequence shown here is derived from an EMBL/GenBank/DDBJ whole genome shotgun (WGS) entry which is preliminary data.</text>
</comment>
<dbReference type="Proteomes" id="UP001338125">
    <property type="component" value="Unassembled WGS sequence"/>
</dbReference>
<accession>A0ABR0T1N4</accession>
<feature type="transmembrane region" description="Helical" evidence="1">
    <location>
        <begin position="65"/>
        <end position="87"/>
    </location>
</feature>
<evidence type="ECO:0008006" key="4">
    <source>
        <dbReference type="Google" id="ProtNLM"/>
    </source>
</evidence>
<keyword evidence="1" id="KW-0472">Membrane</keyword>
<proteinExistence type="predicted"/>
<dbReference type="InterPro" id="IPR021047">
    <property type="entry name" value="Mannosyltransferase_CMT1"/>
</dbReference>
<evidence type="ECO:0000313" key="3">
    <source>
        <dbReference type="Proteomes" id="UP001338125"/>
    </source>
</evidence>
<dbReference type="PANTHER" id="PTHR34144:SF8">
    <property type="entry name" value="GLYCOSYLTRANSFERASE FAMILY 69 PROTEIN"/>
    <property type="match status" value="1"/>
</dbReference>
<evidence type="ECO:0000256" key="1">
    <source>
        <dbReference type="SAM" id="Phobius"/>
    </source>
</evidence>
<organism evidence="2 3">
    <name type="scientific">Cladobotryum mycophilum</name>
    <dbReference type="NCBI Taxonomy" id="491253"/>
    <lineage>
        <taxon>Eukaryota</taxon>
        <taxon>Fungi</taxon>
        <taxon>Dikarya</taxon>
        <taxon>Ascomycota</taxon>
        <taxon>Pezizomycotina</taxon>
        <taxon>Sordariomycetes</taxon>
        <taxon>Hypocreomycetidae</taxon>
        <taxon>Hypocreales</taxon>
        <taxon>Hypocreaceae</taxon>
        <taxon>Cladobotryum</taxon>
    </lineage>
</organism>
<dbReference type="Pfam" id="PF11735">
    <property type="entry name" value="CAP59_mtransfer"/>
    <property type="match status" value="1"/>
</dbReference>
<evidence type="ECO:0000313" key="2">
    <source>
        <dbReference type="EMBL" id="KAK5998072.1"/>
    </source>
</evidence>